<reference evidence="1" key="1">
    <citation type="submission" date="2023-06" db="EMBL/GenBank/DDBJ databases">
        <authorList>
            <person name="Kurt Z."/>
        </authorList>
    </citation>
    <scope>NUCLEOTIDE SEQUENCE</scope>
</reference>
<protein>
    <submittedName>
        <fullName evidence="2">Hypothetical_protein</fullName>
    </submittedName>
</protein>
<evidence type="ECO:0000313" key="3">
    <source>
        <dbReference type="Proteomes" id="UP001642409"/>
    </source>
</evidence>
<gene>
    <name evidence="2" type="ORF">HINF_LOCUS4427</name>
    <name evidence="1" type="ORF">HINF_LOCUS6863</name>
</gene>
<dbReference type="EMBL" id="CATOUU010000171">
    <property type="protein sequence ID" value="CAI9919218.1"/>
    <property type="molecule type" value="Genomic_DNA"/>
</dbReference>
<evidence type="ECO:0000313" key="2">
    <source>
        <dbReference type="EMBL" id="CAL5977694.1"/>
    </source>
</evidence>
<reference evidence="2 3" key="2">
    <citation type="submission" date="2024-07" db="EMBL/GenBank/DDBJ databases">
        <authorList>
            <person name="Akdeniz Z."/>
        </authorList>
    </citation>
    <scope>NUCLEOTIDE SEQUENCE [LARGE SCALE GENOMIC DNA]</scope>
</reference>
<dbReference type="AlphaFoldDB" id="A0AA86NHJ1"/>
<evidence type="ECO:0000313" key="1">
    <source>
        <dbReference type="EMBL" id="CAI9919218.1"/>
    </source>
</evidence>
<sequence>MTLVDFIMVQLIIHYLSIIRTKSYNVIFDHIFYLFNYALPLTRQSQDSYQPSQRQLQRQFPRSTMLVQVLNQHRLSEEVIQNDNPRRQDMMLRLVCGNVICNQVWICGL</sequence>
<keyword evidence="3" id="KW-1185">Reference proteome</keyword>
<dbReference type="EMBL" id="CAXDID020000008">
    <property type="protein sequence ID" value="CAL5977694.1"/>
    <property type="molecule type" value="Genomic_DNA"/>
</dbReference>
<comment type="caution">
    <text evidence="1">The sequence shown here is derived from an EMBL/GenBank/DDBJ whole genome shotgun (WGS) entry which is preliminary data.</text>
</comment>
<accession>A0AA86NHJ1</accession>
<dbReference type="Proteomes" id="UP001642409">
    <property type="component" value="Unassembled WGS sequence"/>
</dbReference>
<proteinExistence type="predicted"/>
<name>A0AA86NHJ1_9EUKA</name>
<organism evidence="1">
    <name type="scientific">Hexamita inflata</name>
    <dbReference type="NCBI Taxonomy" id="28002"/>
    <lineage>
        <taxon>Eukaryota</taxon>
        <taxon>Metamonada</taxon>
        <taxon>Diplomonadida</taxon>
        <taxon>Hexamitidae</taxon>
        <taxon>Hexamitinae</taxon>
        <taxon>Hexamita</taxon>
    </lineage>
</organism>